<dbReference type="STRING" id="44933.SAMN05660971_02873"/>
<dbReference type="SUPFAM" id="SSF53850">
    <property type="entry name" value="Periplasmic binding protein-like II"/>
    <property type="match status" value="1"/>
</dbReference>
<gene>
    <name evidence="6" type="ORF">HCU01_20330</name>
    <name evidence="7" type="ORF">SAMN05660971_02873</name>
</gene>
<evidence type="ECO:0000259" key="5">
    <source>
        <dbReference type="PROSITE" id="PS50931"/>
    </source>
</evidence>
<dbReference type="InterPro" id="IPR037402">
    <property type="entry name" value="YidZ_PBP2"/>
</dbReference>
<keyword evidence="3 7" id="KW-0238">DNA-binding</keyword>
<dbReference type="CDD" id="cd08417">
    <property type="entry name" value="PBP2_Nitroaromatics_like"/>
    <property type="match status" value="1"/>
</dbReference>
<dbReference type="PANTHER" id="PTHR30118">
    <property type="entry name" value="HTH-TYPE TRANSCRIPTIONAL REGULATOR LEUO-RELATED"/>
    <property type="match status" value="1"/>
</dbReference>
<dbReference type="InterPro" id="IPR050389">
    <property type="entry name" value="LysR-type_TF"/>
</dbReference>
<evidence type="ECO:0000313" key="8">
    <source>
        <dbReference type="Proteomes" id="UP000184123"/>
    </source>
</evidence>
<dbReference type="SUPFAM" id="SSF46785">
    <property type="entry name" value="Winged helix' DNA-binding domain"/>
    <property type="match status" value="1"/>
</dbReference>
<dbReference type="PRINTS" id="PR00039">
    <property type="entry name" value="HTHLYSR"/>
</dbReference>
<dbReference type="Gene3D" id="1.10.10.10">
    <property type="entry name" value="Winged helix-like DNA-binding domain superfamily/Winged helix DNA-binding domain"/>
    <property type="match status" value="1"/>
</dbReference>
<evidence type="ECO:0000313" key="9">
    <source>
        <dbReference type="Proteomes" id="UP000321726"/>
    </source>
</evidence>
<evidence type="ECO:0000313" key="7">
    <source>
        <dbReference type="EMBL" id="SHM37468.1"/>
    </source>
</evidence>
<dbReference type="GO" id="GO:0003700">
    <property type="term" value="F:DNA-binding transcription factor activity"/>
    <property type="evidence" value="ECO:0007669"/>
    <property type="project" value="InterPro"/>
</dbReference>
<dbReference type="AlphaFoldDB" id="A0A1M7IA40"/>
<dbReference type="EMBL" id="BJXU01000074">
    <property type="protein sequence ID" value="GEN24084.1"/>
    <property type="molecule type" value="Genomic_DNA"/>
</dbReference>
<comment type="similarity">
    <text evidence="1">Belongs to the LysR transcriptional regulatory family.</text>
</comment>
<dbReference type="InterPro" id="IPR036390">
    <property type="entry name" value="WH_DNA-bd_sf"/>
</dbReference>
<keyword evidence="2" id="KW-0805">Transcription regulation</keyword>
<sequence length="313" mass="34032">MGYIVCMREVNLRRIDLNLLVVLEALLEERSVTRAAGRLGMSQPAVSRALSRLRKLLGDVLLAEGPSGYTLTPRAQEIRPTLHTTLSGVEAMLEANPFDPATATGQVRLLMLDLETAVLGPHLLARLAAEAPGLDLDIVSPGPAVFAALENDAVDAVVGVIDEAPTGIRRRRLYDDRFVTLMRAGHPAASRKLDLDGYLALGHIVVSVTGVGSAPVDIALARQNRRRRIRVRVPSFLAAVEIAARSDLIMTLPESLAQTAAGMGRFIALPPPLDLDSFTMSLLWHTRHQDEPRHLWLRRTIVDSATAGDRQHG</sequence>
<evidence type="ECO:0000256" key="4">
    <source>
        <dbReference type="ARBA" id="ARBA00023163"/>
    </source>
</evidence>
<dbReference type="Pfam" id="PF03466">
    <property type="entry name" value="LysR_substrate"/>
    <property type="match status" value="1"/>
</dbReference>
<dbReference type="Gene3D" id="3.40.190.10">
    <property type="entry name" value="Periplasmic binding protein-like II"/>
    <property type="match status" value="2"/>
</dbReference>
<dbReference type="PANTHER" id="PTHR30118:SF15">
    <property type="entry name" value="TRANSCRIPTIONAL REGULATORY PROTEIN"/>
    <property type="match status" value="1"/>
</dbReference>
<keyword evidence="9" id="KW-1185">Reference proteome</keyword>
<dbReference type="PROSITE" id="PS50931">
    <property type="entry name" value="HTH_LYSR"/>
    <property type="match status" value="1"/>
</dbReference>
<dbReference type="Pfam" id="PF00126">
    <property type="entry name" value="HTH_1"/>
    <property type="match status" value="1"/>
</dbReference>
<accession>A0A1M7IA40</accession>
<dbReference type="Proteomes" id="UP000184123">
    <property type="component" value="Unassembled WGS sequence"/>
</dbReference>
<dbReference type="InterPro" id="IPR005119">
    <property type="entry name" value="LysR_subst-bd"/>
</dbReference>
<keyword evidence="4" id="KW-0804">Transcription</keyword>
<reference evidence="7 8" key="1">
    <citation type="submission" date="2016-11" db="EMBL/GenBank/DDBJ databases">
        <authorList>
            <person name="Jaros S."/>
            <person name="Januszkiewicz K."/>
            <person name="Wedrychowicz H."/>
        </authorList>
    </citation>
    <scope>NUCLEOTIDE SEQUENCE [LARGE SCALE GENOMIC DNA]</scope>
    <source>
        <strain evidence="7 8">DSM 4740</strain>
    </source>
</reference>
<protein>
    <submittedName>
        <fullName evidence="7">DNA-binding transcriptional regulator, LysR family</fullName>
    </submittedName>
    <submittedName>
        <fullName evidence="6">LysR family transcriptional regulator</fullName>
    </submittedName>
</protein>
<feature type="domain" description="HTH lysR-type" evidence="5">
    <location>
        <begin position="15"/>
        <end position="72"/>
    </location>
</feature>
<dbReference type="GO" id="GO:0003677">
    <property type="term" value="F:DNA binding"/>
    <property type="evidence" value="ECO:0007669"/>
    <property type="project" value="UniProtKB-KW"/>
</dbReference>
<evidence type="ECO:0000256" key="1">
    <source>
        <dbReference type="ARBA" id="ARBA00009437"/>
    </source>
</evidence>
<organism evidence="7 8">
    <name type="scientific">Halomonas cupida</name>
    <dbReference type="NCBI Taxonomy" id="44933"/>
    <lineage>
        <taxon>Bacteria</taxon>
        <taxon>Pseudomonadati</taxon>
        <taxon>Pseudomonadota</taxon>
        <taxon>Gammaproteobacteria</taxon>
        <taxon>Oceanospirillales</taxon>
        <taxon>Halomonadaceae</taxon>
        <taxon>Halomonas</taxon>
    </lineage>
</organism>
<dbReference type="OrthoDB" id="8839911at2"/>
<dbReference type="InterPro" id="IPR000847">
    <property type="entry name" value="LysR_HTH_N"/>
</dbReference>
<evidence type="ECO:0000313" key="6">
    <source>
        <dbReference type="EMBL" id="GEN24084.1"/>
    </source>
</evidence>
<evidence type="ECO:0000256" key="2">
    <source>
        <dbReference type="ARBA" id="ARBA00023015"/>
    </source>
</evidence>
<proteinExistence type="inferred from homology"/>
<dbReference type="Proteomes" id="UP000321726">
    <property type="component" value="Unassembled WGS sequence"/>
</dbReference>
<dbReference type="InterPro" id="IPR036388">
    <property type="entry name" value="WH-like_DNA-bd_sf"/>
</dbReference>
<dbReference type="EMBL" id="FRCA01000007">
    <property type="protein sequence ID" value="SHM37468.1"/>
    <property type="molecule type" value="Genomic_DNA"/>
</dbReference>
<name>A0A1M7IA40_9GAMM</name>
<evidence type="ECO:0000256" key="3">
    <source>
        <dbReference type="ARBA" id="ARBA00023125"/>
    </source>
</evidence>
<reference evidence="6 9" key="2">
    <citation type="submission" date="2019-07" db="EMBL/GenBank/DDBJ databases">
        <title>Whole genome shotgun sequence of Halomonas cupida NBRC 102219.</title>
        <authorList>
            <person name="Hosoyama A."/>
            <person name="Uohara A."/>
            <person name="Ohji S."/>
            <person name="Ichikawa N."/>
        </authorList>
    </citation>
    <scope>NUCLEOTIDE SEQUENCE [LARGE SCALE GENOMIC DNA]</scope>
    <source>
        <strain evidence="6 9">NBRC 102219</strain>
    </source>
</reference>